<dbReference type="InterPro" id="IPR011324">
    <property type="entry name" value="Cytotoxic_necrot_fac-like_cat"/>
</dbReference>
<dbReference type="SUPFAM" id="SSF64438">
    <property type="entry name" value="CNF1/YfiH-like putative cysteine hydrolases"/>
    <property type="match status" value="1"/>
</dbReference>
<dbReference type="NCBIfam" id="TIGR00726">
    <property type="entry name" value="peptidoglycan editing factor PgeF"/>
    <property type="match status" value="1"/>
</dbReference>
<keyword evidence="5" id="KW-0378">Hydrolase</keyword>
<evidence type="ECO:0000256" key="10">
    <source>
        <dbReference type="RuleBase" id="RU361274"/>
    </source>
</evidence>
<evidence type="ECO:0000256" key="7">
    <source>
        <dbReference type="ARBA" id="ARBA00047989"/>
    </source>
</evidence>
<comment type="similarity">
    <text evidence="2 10">Belongs to the purine nucleoside phosphorylase YfiH/LACC1 family.</text>
</comment>
<dbReference type="Pfam" id="PF02578">
    <property type="entry name" value="Cu-oxidase_4"/>
    <property type="match status" value="1"/>
</dbReference>
<keyword evidence="12" id="KW-1185">Reference proteome</keyword>
<evidence type="ECO:0000256" key="9">
    <source>
        <dbReference type="ARBA" id="ARBA00049893"/>
    </source>
</evidence>
<proteinExistence type="inferred from homology"/>
<dbReference type="InterPro" id="IPR038371">
    <property type="entry name" value="Cu_polyphenol_OxRdtase_sf"/>
</dbReference>
<sequence>MTDHVQSSLLGSIPHGFSTKAGLGGFAGLPAVPMVRVQQVHSADVVAIDGAEPWTAEQQPEADAMVTAAPGCLLGIVTADCAPVLLVDPKARVIGAAHAGWRGAVGGVLENTVEAMVGLGAKRPDIRAAIGPCIAQANYEVDAAFRHRFSEADAAFFSNGRSGHWQFDLPAYAAHRLGLAKVGHVDDVALDTYGNDTRFYSYRRATHRKEPTEGRQISVIGLPA</sequence>
<dbReference type="RefSeq" id="WP_170013622.1">
    <property type="nucleotide sequence ID" value="NZ_JABCRE010000003.1"/>
</dbReference>
<keyword evidence="6" id="KW-0862">Zinc</keyword>
<accession>A0A848QQ03</accession>
<comment type="catalytic activity">
    <reaction evidence="9">
        <text>S-methyl-5'-thioadenosine + phosphate = 5-(methylsulfanyl)-alpha-D-ribose 1-phosphate + adenine</text>
        <dbReference type="Rhea" id="RHEA:11852"/>
        <dbReference type="ChEBI" id="CHEBI:16708"/>
        <dbReference type="ChEBI" id="CHEBI:17509"/>
        <dbReference type="ChEBI" id="CHEBI:43474"/>
        <dbReference type="ChEBI" id="CHEBI:58533"/>
        <dbReference type="EC" id="2.4.2.28"/>
    </reaction>
    <physiologicalReaction direction="left-to-right" evidence="9">
        <dbReference type="Rhea" id="RHEA:11853"/>
    </physiologicalReaction>
</comment>
<comment type="catalytic activity">
    <reaction evidence="7">
        <text>adenosine + H2O + H(+) = inosine + NH4(+)</text>
        <dbReference type="Rhea" id="RHEA:24408"/>
        <dbReference type="ChEBI" id="CHEBI:15377"/>
        <dbReference type="ChEBI" id="CHEBI:15378"/>
        <dbReference type="ChEBI" id="CHEBI:16335"/>
        <dbReference type="ChEBI" id="CHEBI:17596"/>
        <dbReference type="ChEBI" id="CHEBI:28938"/>
        <dbReference type="EC" id="3.5.4.4"/>
    </reaction>
    <physiologicalReaction direction="left-to-right" evidence="7">
        <dbReference type="Rhea" id="RHEA:24409"/>
    </physiologicalReaction>
</comment>
<dbReference type="GO" id="GO:0017061">
    <property type="term" value="F:S-methyl-5-thioadenosine phosphorylase activity"/>
    <property type="evidence" value="ECO:0007669"/>
    <property type="project" value="UniProtKB-EC"/>
</dbReference>
<dbReference type="GO" id="GO:0005507">
    <property type="term" value="F:copper ion binding"/>
    <property type="evidence" value="ECO:0007669"/>
    <property type="project" value="TreeGrafter"/>
</dbReference>
<comment type="catalytic activity">
    <reaction evidence="8">
        <text>adenosine + phosphate = alpha-D-ribose 1-phosphate + adenine</text>
        <dbReference type="Rhea" id="RHEA:27642"/>
        <dbReference type="ChEBI" id="CHEBI:16335"/>
        <dbReference type="ChEBI" id="CHEBI:16708"/>
        <dbReference type="ChEBI" id="CHEBI:43474"/>
        <dbReference type="ChEBI" id="CHEBI:57720"/>
        <dbReference type="EC" id="2.4.2.1"/>
    </reaction>
    <physiologicalReaction direction="left-to-right" evidence="8">
        <dbReference type="Rhea" id="RHEA:27643"/>
    </physiologicalReaction>
</comment>
<dbReference type="PANTHER" id="PTHR30616:SF2">
    <property type="entry name" value="PURINE NUCLEOSIDE PHOSPHORYLASE LACC1"/>
    <property type="match status" value="1"/>
</dbReference>
<dbReference type="Proteomes" id="UP000561181">
    <property type="component" value="Unassembled WGS sequence"/>
</dbReference>
<evidence type="ECO:0000313" key="12">
    <source>
        <dbReference type="Proteomes" id="UP000561181"/>
    </source>
</evidence>
<organism evidence="11 12">
    <name type="scientific">Pontixanthobacter rizhaonensis</name>
    <dbReference type="NCBI Taxonomy" id="2730337"/>
    <lineage>
        <taxon>Bacteria</taxon>
        <taxon>Pseudomonadati</taxon>
        <taxon>Pseudomonadota</taxon>
        <taxon>Alphaproteobacteria</taxon>
        <taxon>Sphingomonadales</taxon>
        <taxon>Erythrobacteraceae</taxon>
        <taxon>Pontixanthobacter</taxon>
    </lineage>
</organism>
<reference evidence="11 12" key="1">
    <citation type="submission" date="2020-04" db="EMBL/GenBank/DDBJ databases">
        <authorList>
            <person name="Liu A."/>
        </authorList>
    </citation>
    <scope>NUCLEOTIDE SEQUENCE [LARGE SCALE GENOMIC DNA]</scope>
    <source>
        <strain evidence="11 12">RZ02</strain>
    </source>
</reference>
<evidence type="ECO:0000256" key="1">
    <source>
        <dbReference type="ARBA" id="ARBA00000553"/>
    </source>
</evidence>
<dbReference type="AlphaFoldDB" id="A0A848QQ03"/>
<evidence type="ECO:0000256" key="3">
    <source>
        <dbReference type="ARBA" id="ARBA00022679"/>
    </source>
</evidence>
<name>A0A848QQ03_9SPHN</name>
<dbReference type="PANTHER" id="PTHR30616">
    <property type="entry name" value="UNCHARACTERIZED PROTEIN YFIH"/>
    <property type="match status" value="1"/>
</dbReference>
<evidence type="ECO:0000256" key="4">
    <source>
        <dbReference type="ARBA" id="ARBA00022723"/>
    </source>
</evidence>
<dbReference type="InterPro" id="IPR003730">
    <property type="entry name" value="Cu_polyphenol_OxRdtase"/>
</dbReference>
<dbReference type="EMBL" id="JABCRE010000003">
    <property type="protein sequence ID" value="NMW32770.1"/>
    <property type="molecule type" value="Genomic_DNA"/>
</dbReference>
<protein>
    <recommendedName>
        <fullName evidence="10">Purine nucleoside phosphorylase</fullName>
    </recommendedName>
</protein>
<comment type="caution">
    <text evidence="11">The sequence shown here is derived from an EMBL/GenBank/DDBJ whole genome shotgun (WGS) entry which is preliminary data.</text>
</comment>
<evidence type="ECO:0000256" key="2">
    <source>
        <dbReference type="ARBA" id="ARBA00007353"/>
    </source>
</evidence>
<evidence type="ECO:0000256" key="8">
    <source>
        <dbReference type="ARBA" id="ARBA00048968"/>
    </source>
</evidence>
<dbReference type="CDD" id="cd16833">
    <property type="entry name" value="YfiH"/>
    <property type="match status" value="1"/>
</dbReference>
<dbReference type="GO" id="GO:0016787">
    <property type="term" value="F:hydrolase activity"/>
    <property type="evidence" value="ECO:0007669"/>
    <property type="project" value="UniProtKB-KW"/>
</dbReference>
<evidence type="ECO:0000313" key="11">
    <source>
        <dbReference type="EMBL" id="NMW32770.1"/>
    </source>
</evidence>
<gene>
    <name evidence="11" type="primary">pgeF</name>
    <name evidence="11" type="ORF">HKD42_11925</name>
</gene>
<keyword evidence="3" id="KW-0808">Transferase</keyword>
<evidence type="ECO:0000256" key="5">
    <source>
        <dbReference type="ARBA" id="ARBA00022801"/>
    </source>
</evidence>
<keyword evidence="4" id="KW-0479">Metal-binding</keyword>
<comment type="catalytic activity">
    <reaction evidence="1">
        <text>inosine + phosphate = alpha-D-ribose 1-phosphate + hypoxanthine</text>
        <dbReference type="Rhea" id="RHEA:27646"/>
        <dbReference type="ChEBI" id="CHEBI:17368"/>
        <dbReference type="ChEBI" id="CHEBI:17596"/>
        <dbReference type="ChEBI" id="CHEBI:43474"/>
        <dbReference type="ChEBI" id="CHEBI:57720"/>
        <dbReference type="EC" id="2.4.2.1"/>
    </reaction>
    <physiologicalReaction direction="left-to-right" evidence="1">
        <dbReference type="Rhea" id="RHEA:27647"/>
    </physiologicalReaction>
</comment>
<evidence type="ECO:0000256" key="6">
    <source>
        <dbReference type="ARBA" id="ARBA00022833"/>
    </source>
</evidence>
<dbReference type="Gene3D" id="3.60.140.10">
    <property type="entry name" value="CNF1/YfiH-like putative cysteine hydrolases"/>
    <property type="match status" value="1"/>
</dbReference>